<dbReference type="GO" id="GO:0006508">
    <property type="term" value="P:proteolysis"/>
    <property type="evidence" value="ECO:0007669"/>
    <property type="project" value="UniProtKB-KW"/>
</dbReference>
<keyword evidence="4 10" id="KW-0812">Transmembrane</keyword>
<evidence type="ECO:0000256" key="8">
    <source>
        <dbReference type="ARBA" id="ARBA00023136"/>
    </source>
</evidence>
<reference evidence="11" key="1">
    <citation type="submission" date="2020-04" db="EMBL/GenBank/DDBJ databases">
        <authorList>
            <person name="Zhang T."/>
        </authorList>
    </citation>
    <scope>NUCLEOTIDE SEQUENCE</scope>
    <source>
        <strain evidence="11">HKST-UBA12</strain>
    </source>
</reference>
<keyword evidence="2" id="KW-1003">Cell membrane</keyword>
<feature type="transmembrane region" description="Helical" evidence="10">
    <location>
        <begin position="44"/>
        <end position="64"/>
    </location>
</feature>
<protein>
    <submittedName>
        <fullName evidence="11">Signal peptidase II</fullName>
    </submittedName>
</protein>
<proteinExistence type="inferred from homology"/>
<dbReference type="AlphaFoldDB" id="A0A955I848"/>
<organism evidence="11 12">
    <name type="scientific">Candidatus Dojkabacteria bacterium</name>
    <dbReference type="NCBI Taxonomy" id="2099670"/>
    <lineage>
        <taxon>Bacteria</taxon>
        <taxon>Candidatus Dojkabacteria</taxon>
    </lineage>
</organism>
<keyword evidence="5" id="KW-0064">Aspartyl protease</keyword>
<dbReference type="PANTHER" id="PTHR33695">
    <property type="entry name" value="LIPOPROTEIN SIGNAL PEPTIDASE"/>
    <property type="match status" value="1"/>
</dbReference>
<evidence type="ECO:0000256" key="5">
    <source>
        <dbReference type="ARBA" id="ARBA00022750"/>
    </source>
</evidence>
<dbReference type="GO" id="GO:0004190">
    <property type="term" value="F:aspartic-type endopeptidase activity"/>
    <property type="evidence" value="ECO:0007669"/>
    <property type="project" value="UniProtKB-KW"/>
</dbReference>
<comment type="caution">
    <text evidence="11">The sequence shown here is derived from an EMBL/GenBank/DDBJ whole genome shotgun (WGS) entry which is preliminary data.</text>
</comment>
<feature type="transmembrane region" description="Helical" evidence="10">
    <location>
        <begin position="7"/>
        <end position="24"/>
    </location>
</feature>
<evidence type="ECO:0000256" key="3">
    <source>
        <dbReference type="ARBA" id="ARBA00022670"/>
    </source>
</evidence>
<reference evidence="11" key="2">
    <citation type="journal article" date="2021" name="Microbiome">
        <title>Successional dynamics and alternative stable states in a saline activated sludge microbial community over 9 years.</title>
        <authorList>
            <person name="Wang Y."/>
            <person name="Ye J."/>
            <person name="Ju F."/>
            <person name="Liu L."/>
            <person name="Boyd J.A."/>
            <person name="Deng Y."/>
            <person name="Parks D.H."/>
            <person name="Jiang X."/>
            <person name="Yin X."/>
            <person name="Woodcroft B.J."/>
            <person name="Tyson G.W."/>
            <person name="Hugenholtz P."/>
            <person name="Polz M.F."/>
            <person name="Zhang T."/>
        </authorList>
    </citation>
    <scope>NUCLEOTIDE SEQUENCE</scope>
    <source>
        <strain evidence="11">HKST-UBA12</strain>
    </source>
</reference>
<sequence>MTRSLSYFSVFAFGIALSVLDQLLKHSLPSVQLNKGGVLGLALPGWVLIILHLTITCLVCLWVYVHRFALVARLLTLVLVVAMSNLLDRILWGQVVDYLQIAGVWFNLADVTIDVGMTWVAILLVKNKKWQN</sequence>
<evidence type="ECO:0000256" key="7">
    <source>
        <dbReference type="ARBA" id="ARBA00022989"/>
    </source>
</evidence>
<keyword evidence="6" id="KW-0378">Hydrolase</keyword>
<dbReference type="PANTHER" id="PTHR33695:SF1">
    <property type="entry name" value="LIPOPROTEIN SIGNAL PEPTIDASE"/>
    <property type="match status" value="1"/>
</dbReference>
<accession>A0A955I848</accession>
<keyword evidence="8 10" id="KW-0472">Membrane</keyword>
<evidence type="ECO:0000256" key="4">
    <source>
        <dbReference type="ARBA" id="ARBA00022692"/>
    </source>
</evidence>
<evidence type="ECO:0000313" key="11">
    <source>
        <dbReference type="EMBL" id="MCA9379521.1"/>
    </source>
</evidence>
<evidence type="ECO:0000256" key="1">
    <source>
        <dbReference type="ARBA" id="ARBA00006139"/>
    </source>
</evidence>
<comment type="similarity">
    <text evidence="1 9">Belongs to the peptidase A8 family.</text>
</comment>
<evidence type="ECO:0000313" key="12">
    <source>
        <dbReference type="Proteomes" id="UP000760819"/>
    </source>
</evidence>
<name>A0A955I848_9BACT</name>
<evidence type="ECO:0000256" key="2">
    <source>
        <dbReference type="ARBA" id="ARBA00022475"/>
    </source>
</evidence>
<feature type="transmembrane region" description="Helical" evidence="10">
    <location>
        <begin position="104"/>
        <end position="125"/>
    </location>
</feature>
<dbReference type="PRINTS" id="PR00781">
    <property type="entry name" value="LIPOSIGPTASE"/>
</dbReference>
<evidence type="ECO:0000256" key="9">
    <source>
        <dbReference type="RuleBase" id="RU004181"/>
    </source>
</evidence>
<gene>
    <name evidence="11" type="ORF">KC640_03765</name>
</gene>
<dbReference type="Proteomes" id="UP000760819">
    <property type="component" value="Unassembled WGS sequence"/>
</dbReference>
<evidence type="ECO:0000256" key="10">
    <source>
        <dbReference type="SAM" id="Phobius"/>
    </source>
</evidence>
<keyword evidence="3" id="KW-0645">Protease</keyword>
<keyword evidence="7 10" id="KW-1133">Transmembrane helix</keyword>
<dbReference type="Pfam" id="PF01252">
    <property type="entry name" value="Peptidase_A8"/>
    <property type="match status" value="1"/>
</dbReference>
<evidence type="ECO:0000256" key="6">
    <source>
        <dbReference type="ARBA" id="ARBA00022801"/>
    </source>
</evidence>
<feature type="transmembrane region" description="Helical" evidence="10">
    <location>
        <begin position="71"/>
        <end position="92"/>
    </location>
</feature>
<dbReference type="EMBL" id="JAGQLI010000218">
    <property type="protein sequence ID" value="MCA9379521.1"/>
    <property type="molecule type" value="Genomic_DNA"/>
</dbReference>
<dbReference type="GO" id="GO:0016020">
    <property type="term" value="C:membrane"/>
    <property type="evidence" value="ECO:0007669"/>
    <property type="project" value="InterPro"/>
</dbReference>
<dbReference type="InterPro" id="IPR001872">
    <property type="entry name" value="Peptidase_A8"/>
</dbReference>